<sequence>MSKLRPLKLDPKVDPWERQPDESLPRYSQFCTYRDLGRGRTLRKTAEILTKNDRYVRDVAVAFRWRERVDAYDSHMDRLYQVTWVEERRKAAEADARILGAGLGKVAQRLPSLNAADLSAGTVIRLMDVTMRHRRALFGDSASTLTAHGAEAVEQRARINEEQGLLLAEVIRRTADALLDSVTELVVDLAEREINEDSDEEVRRFAAAAVATVRAQWPTWLGQIVPREIAAVTGGEDDG</sequence>
<feature type="compositionally biased region" description="Basic and acidic residues" evidence="1">
    <location>
        <begin position="7"/>
        <end position="20"/>
    </location>
</feature>
<dbReference type="Proteomes" id="UP001499930">
    <property type="component" value="Unassembled WGS sequence"/>
</dbReference>
<name>A0ABP6KYZ3_9ACTN</name>
<evidence type="ECO:0000256" key="1">
    <source>
        <dbReference type="SAM" id="MobiDB-lite"/>
    </source>
</evidence>
<accession>A0ABP6KYZ3</accession>
<reference evidence="3" key="1">
    <citation type="journal article" date="2019" name="Int. J. Syst. Evol. Microbiol.">
        <title>The Global Catalogue of Microorganisms (GCM) 10K type strain sequencing project: providing services to taxonomists for standard genome sequencing and annotation.</title>
        <authorList>
            <consortium name="The Broad Institute Genomics Platform"/>
            <consortium name="The Broad Institute Genome Sequencing Center for Infectious Disease"/>
            <person name="Wu L."/>
            <person name="Ma J."/>
        </authorList>
    </citation>
    <scope>NUCLEOTIDE SEQUENCE [LARGE SCALE GENOMIC DNA]</scope>
    <source>
        <strain evidence="3">JCM 3106</strain>
    </source>
</reference>
<dbReference type="RefSeq" id="WP_344902022.1">
    <property type="nucleotide sequence ID" value="NZ_BAAAWD010000016.1"/>
</dbReference>
<protein>
    <submittedName>
        <fullName evidence="2">Uncharacterized protein</fullName>
    </submittedName>
</protein>
<feature type="region of interest" description="Disordered" evidence="1">
    <location>
        <begin position="1"/>
        <end position="20"/>
    </location>
</feature>
<organism evidence="2 3">
    <name type="scientific">Streptosporangium longisporum</name>
    <dbReference type="NCBI Taxonomy" id="46187"/>
    <lineage>
        <taxon>Bacteria</taxon>
        <taxon>Bacillati</taxon>
        <taxon>Actinomycetota</taxon>
        <taxon>Actinomycetes</taxon>
        <taxon>Streptosporangiales</taxon>
        <taxon>Streptosporangiaceae</taxon>
        <taxon>Streptosporangium</taxon>
    </lineage>
</organism>
<gene>
    <name evidence="2" type="ORF">GCM10017559_62010</name>
</gene>
<proteinExistence type="predicted"/>
<evidence type="ECO:0000313" key="2">
    <source>
        <dbReference type="EMBL" id="GAA3027418.1"/>
    </source>
</evidence>
<comment type="caution">
    <text evidence="2">The sequence shown here is derived from an EMBL/GenBank/DDBJ whole genome shotgun (WGS) entry which is preliminary data.</text>
</comment>
<keyword evidence="3" id="KW-1185">Reference proteome</keyword>
<dbReference type="EMBL" id="BAAAWD010000016">
    <property type="protein sequence ID" value="GAA3027418.1"/>
    <property type="molecule type" value="Genomic_DNA"/>
</dbReference>
<evidence type="ECO:0000313" key="3">
    <source>
        <dbReference type="Proteomes" id="UP001499930"/>
    </source>
</evidence>